<dbReference type="SUPFAM" id="SSF56954">
    <property type="entry name" value="Outer membrane efflux proteins (OEP)"/>
    <property type="match status" value="1"/>
</dbReference>
<gene>
    <name evidence="9" type="ORF">ESY86_04440</name>
</gene>
<reference evidence="9 10" key="1">
    <citation type="submission" date="2019-08" db="EMBL/GenBank/DDBJ databases">
        <title>Genomes of Subsaximicrobium wynnwilliamsii strains.</title>
        <authorList>
            <person name="Bowman J.P."/>
        </authorList>
    </citation>
    <scope>NUCLEOTIDE SEQUENCE [LARGE SCALE GENOMIC DNA]</scope>
    <source>
        <strain evidence="9 10">2-80-2</strain>
    </source>
</reference>
<dbReference type="Proteomes" id="UP000321578">
    <property type="component" value="Unassembled WGS sequence"/>
</dbReference>
<dbReference type="GO" id="GO:0009279">
    <property type="term" value="C:cell outer membrane"/>
    <property type="evidence" value="ECO:0007669"/>
    <property type="project" value="UniProtKB-SubCell"/>
</dbReference>
<keyword evidence="3" id="KW-0813">Transport</keyword>
<feature type="chain" id="PRO_5022821799" evidence="8">
    <location>
        <begin position="25"/>
        <end position="439"/>
    </location>
</feature>
<keyword evidence="10" id="KW-1185">Reference proteome</keyword>
<dbReference type="EMBL" id="VORO01000003">
    <property type="protein sequence ID" value="TXD90622.1"/>
    <property type="molecule type" value="Genomic_DNA"/>
</dbReference>
<evidence type="ECO:0000256" key="1">
    <source>
        <dbReference type="ARBA" id="ARBA00004442"/>
    </source>
</evidence>
<dbReference type="InterPro" id="IPR003423">
    <property type="entry name" value="OMP_efflux"/>
</dbReference>
<comment type="subcellular location">
    <subcellularLocation>
        <location evidence="1">Cell outer membrane</location>
    </subcellularLocation>
</comment>
<evidence type="ECO:0000256" key="2">
    <source>
        <dbReference type="ARBA" id="ARBA00007613"/>
    </source>
</evidence>
<dbReference type="Gene3D" id="1.20.1600.10">
    <property type="entry name" value="Outer membrane efflux proteins (OEP)"/>
    <property type="match status" value="1"/>
</dbReference>
<dbReference type="GO" id="GO:0015562">
    <property type="term" value="F:efflux transmembrane transporter activity"/>
    <property type="evidence" value="ECO:0007669"/>
    <property type="project" value="InterPro"/>
</dbReference>
<feature type="signal peptide" evidence="8">
    <location>
        <begin position="1"/>
        <end position="24"/>
    </location>
</feature>
<dbReference type="PANTHER" id="PTHR30026:SF20">
    <property type="entry name" value="OUTER MEMBRANE PROTEIN TOLC"/>
    <property type="match status" value="1"/>
</dbReference>
<dbReference type="AlphaFoldDB" id="A0A5C6ZLA4"/>
<accession>A0A5C6ZLA4</accession>
<comment type="similarity">
    <text evidence="2">Belongs to the outer membrane factor (OMF) (TC 1.B.17) family.</text>
</comment>
<comment type="caution">
    <text evidence="9">The sequence shown here is derived from an EMBL/GenBank/DDBJ whole genome shotgun (WGS) entry which is preliminary data.</text>
</comment>
<evidence type="ECO:0000256" key="5">
    <source>
        <dbReference type="ARBA" id="ARBA00022692"/>
    </source>
</evidence>
<evidence type="ECO:0000313" key="10">
    <source>
        <dbReference type="Proteomes" id="UP000321578"/>
    </source>
</evidence>
<dbReference type="RefSeq" id="WP_147085391.1">
    <property type="nucleotide sequence ID" value="NZ_VORM01000002.1"/>
</dbReference>
<sequence length="439" mass="49359">MKPYKLWSLFLSACLGICALQTYAQEVLTLEAAVEIALENNYEIRLAENDLKVDSLGVSPGFAGMLPRVFADASGNNSTQNISQTRSDGSVVELDNAKNNNLNYGVGLDWTIFDGLSMFARYDRLKELQKLGKAELQSTVLGRASDVMITYYDLVQQQQQLTALDSTLVISQQRVDLADNRFSIGKASKLEVLNAQVDLNTDRTLQIRQIEMYANTKIRLNEIMARDTQIDFKVNDEVLIANNLKLDELERLASTQNPELQAQLIAKRISELELKQIKRNRYPVITANTGYNFSDSEFSLGFATENRAQGWNYGFTASIDIFNGSNQNRNEKIAKLQIETTTIAIEQQTQTINSQLQTAFQTYITNLSLIELETKNEEIAKENLDITLAKYKIGTIPTIEFRTAQLNYINATLRLSNAIYLAKLSEITLKQLSGNLSLQ</sequence>
<keyword evidence="4" id="KW-1134">Transmembrane beta strand</keyword>
<evidence type="ECO:0000256" key="4">
    <source>
        <dbReference type="ARBA" id="ARBA00022452"/>
    </source>
</evidence>
<dbReference type="Pfam" id="PF02321">
    <property type="entry name" value="OEP"/>
    <property type="match status" value="2"/>
</dbReference>
<dbReference type="PANTHER" id="PTHR30026">
    <property type="entry name" value="OUTER MEMBRANE PROTEIN TOLC"/>
    <property type="match status" value="1"/>
</dbReference>
<dbReference type="InterPro" id="IPR051906">
    <property type="entry name" value="TolC-like"/>
</dbReference>
<evidence type="ECO:0000313" key="9">
    <source>
        <dbReference type="EMBL" id="TXD90622.1"/>
    </source>
</evidence>
<dbReference type="OrthoDB" id="9771205at2"/>
<keyword evidence="5" id="KW-0812">Transmembrane</keyword>
<evidence type="ECO:0000256" key="8">
    <source>
        <dbReference type="SAM" id="SignalP"/>
    </source>
</evidence>
<evidence type="ECO:0000256" key="3">
    <source>
        <dbReference type="ARBA" id="ARBA00022448"/>
    </source>
</evidence>
<keyword evidence="6" id="KW-0472">Membrane</keyword>
<dbReference type="GO" id="GO:1990281">
    <property type="term" value="C:efflux pump complex"/>
    <property type="evidence" value="ECO:0007669"/>
    <property type="project" value="TreeGrafter"/>
</dbReference>
<keyword evidence="8" id="KW-0732">Signal</keyword>
<keyword evidence="7" id="KW-0998">Cell outer membrane</keyword>
<organism evidence="9 10">
    <name type="scientific">Subsaximicrobium wynnwilliamsii</name>
    <dbReference type="NCBI Taxonomy" id="291179"/>
    <lineage>
        <taxon>Bacteria</taxon>
        <taxon>Pseudomonadati</taxon>
        <taxon>Bacteroidota</taxon>
        <taxon>Flavobacteriia</taxon>
        <taxon>Flavobacteriales</taxon>
        <taxon>Flavobacteriaceae</taxon>
        <taxon>Subsaximicrobium</taxon>
    </lineage>
</organism>
<evidence type="ECO:0000256" key="7">
    <source>
        <dbReference type="ARBA" id="ARBA00023237"/>
    </source>
</evidence>
<protein>
    <submittedName>
        <fullName evidence="9">TolC family protein</fullName>
    </submittedName>
</protein>
<name>A0A5C6ZLA4_9FLAO</name>
<evidence type="ECO:0000256" key="6">
    <source>
        <dbReference type="ARBA" id="ARBA00023136"/>
    </source>
</evidence>
<proteinExistence type="inferred from homology"/>
<dbReference type="GO" id="GO:0015288">
    <property type="term" value="F:porin activity"/>
    <property type="evidence" value="ECO:0007669"/>
    <property type="project" value="TreeGrafter"/>
</dbReference>